<name>A0ABP9B2E8_9MICC</name>
<dbReference type="RefSeq" id="WP_345444236.1">
    <property type="nucleotide sequence ID" value="NZ_BAABKP010000001.1"/>
</dbReference>
<keyword evidence="1" id="KW-0808">Transferase</keyword>
<organism evidence="3 4">
    <name type="scientific">Rothia endophytica</name>
    <dbReference type="NCBI Taxonomy" id="1324766"/>
    <lineage>
        <taxon>Bacteria</taxon>
        <taxon>Bacillati</taxon>
        <taxon>Actinomycetota</taxon>
        <taxon>Actinomycetes</taxon>
        <taxon>Micrococcales</taxon>
        <taxon>Micrococcaceae</taxon>
        <taxon>Rothia</taxon>
    </lineage>
</organism>
<evidence type="ECO:0000313" key="3">
    <source>
        <dbReference type="EMBL" id="GAA4789651.1"/>
    </source>
</evidence>
<dbReference type="InterPro" id="IPR029044">
    <property type="entry name" value="Nucleotide-diphossugar_trans"/>
</dbReference>
<gene>
    <name evidence="3" type="ORF">GCM10023352_04490</name>
</gene>
<dbReference type="Proteomes" id="UP001500187">
    <property type="component" value="Unassembled WGS sequence"/>
</dbReference>
<dbReference type="PANTHER" id="PTHR19136:SF81">
    <property type="entry name" value="MOLYBDENUM COFACTOR GUANYLYLTRANSFERASE"/>
    <property type="match status" value="1"/>
</dbReference>
<sequence length="198" mass="20207">MLVFNALIVAGGRSSRLGGVPKALLSNGQQTLLASTLDAAGTAAARVVVGPSDLPLPSGVLLTREEPVFSGPAAAISAGLDALAQHRAPWTLLLSVDVPGVAGAVEQLTEAATSATPETLGFWGVADGTFQPLLGIYRTDQLAQAFAGDTANASVRRFLAPLSPQPVQLTSELTADVDTWQQAQASGYTRDTSTAPSA</sequence>
<evidence type="ECO:0000259" key="2">
    <source>
        <dbReference type="Pfam" id="PF12804"/>
    </source>
</evidence>
<dbReference type="PANTHER" id="PTHR19136">
    <property type="entry name" value="MOLYBDENUM COFACTOR GUANYLYLTRANSFERASE"/>
    <property type="match status" value="1"/>
</dbReference>
<evidence type="ECO:0000256" key="1">
    <source>
        <dbReference type="ARBA" id="ARBA00022679"/>
    </source>
</evidence>
<accession>A0ABP9B2E8</accession>
<feature type="domain" description="MobA-like NTP transferase" evidence="2">
    <location>
        <begin position="6"/>
        <end position="160"/>
    </location>
</feature>
<dbReference type="SUPFAM" id="SSF53448">
    <property type="entry name" value="Nucleotide-diphospho-sugar transferases"/>
    <property type="match status" value="1"/>
</dbReference>
<comment type="caution">
    <text evidence="3">The sequence shown here is derived from an EMBL/GenBank/DDBJ whole genome shotgun (WGS) entry which is preliminary data.</text>
</comment>
<dbReference type="EMBL" id="BAABKP010000001">
    <property type="protein sequence ID" value="GAA4789651.1"/>
    <property type="molecule type" value="Genomic_DNA"/>
</dbReference>
<keyword evidence="4" id="KW-1185">Reference proteome</keyword>
<reference evidence="4" key="1">
    <citation type="journal article" date="2019" name="Int. J. Syst. Evol. Microbiol.">
        <title>The Global Catalogue of Microorganisms (GCM) 10K type strain sequencing project: providing services to taxonomists for standard genome sequencing and annotation.</title>
        <authorList>
            <consortium name="The Broad Institute Genomics Platform"/>
            <consortium name="The Broad Institute Genome Sequencing Center for Infectious Disease"/>
            <person name="Wu L."/>
            <person name="Ma J."/>
        </authorList>
    </citation>
    <scope>NUCLEOTIDE SEQUENCE [LARGE SCALE GENOMIC DNA]</scope>
    <source>
        <strain evidence="4">JCM 18541</strain>
    </source>
</reference>
<dbReference type="Pfam" id="PF12804">
    <property type="entry name" value="NTP_transf_3"/>
    <property type="match status" value="1"/>
</dbReference>
<evidence type="ECO:0000313" key="4">
    <source>
        <dbReference type="Proteomes" id="UP001500187"/>
    </source>
</evidence>
<dbReference type="Gene3D" id="3.90.550.10">
    <property type="entry name" value="Spore Coat Polysaccharide Biosynthesis Protein SpsA, Chain A"/>
    <property type="match status" value="1"/>
</dbReference>
<protein>
    <recommendedName>
        <fullName evidence="2">MobA-like NTP transferase domain-containing protein</fullName>
    </recommendedName>
</protein>
<dbReference type="InterPro" id="IPR025877">
    <property type="entry name" value="MobA-like_NTP_Trfase"/>
</dbReference>
<proteinExistence type="predicted"/>